<dbReference type="AlphaFoldDB" id="A0A382ECE5"/>
<organism evidence="3">
    <name type="scientific">marine metagenome</name>
    <dbReference type="NCBI Taxonomy" id="408172"/>
    <lineage>
        <taxon>unclassified sequences</taxon>
        <taxon>metagenomes</taxon>
        <taxon>ecological metagenomes</taxon>
    </lineage>
</organism>
<feature type="compositionally biased region" description="Low complexity" evidence="1">
    <location>
        <begin position="176"/>
        <end position="191"/>
    </location>
</feature>
<keyword evidence="2" id="KW-1133">Transmembrane helix</keyword>
<dbReference type="EMBL" id="UINC01043843">
    <property type="protein sequence ID" value="SVB48456.1"/>
    <property type="molecule type" value="Genomic_DNA"/>
</dbReference>
<feature type="region of interest" description="Disordered" evidence="1">
    <location>
        <begin position="176"/>
        <end position="239"/>
    </location>
</feature>
<feature type="transmembrane region" description="Helical" evidence="2">
    <location>
        <begin position="78"/>
        <end position="97"/>
    </location>
</feature>
<name>A0A382ECE5_9ZZZZ</name>
<accession>A0A382ECE5</accession>
<evidence type="ECO:0000313" key="3">
    <source>
        <dbReference type="EMBL" id="SVB48456.1"/>
    </source>
</evidence>
<evidence type="ECO:0000256" key="2">
    <source>
        <dbReference type="SAM" id="Phobius"/>
    </source>
</evidence>
<keyword evidence="2" id="KW-0812">Transmembrane</keyword>
<feature type="transmembrane region" description="Helical" evidence="2">
    <location>
        <begin position="103"/>
        <end position="126"/>
    </location>
</feature>
<protein>
    <submittedName>
        <fullName evidence="3">Uncharacterized protein</fullName>
    </submittedName>
</protein>
<reference evidence="3" key="1">
    <citation type="submission" date="2018-05" db="EMBL/GenBank/DDBJ databases">
        <authorList>
            <person name="Lanie J.A."/>
            <person name="Ng W.-L."/>
            <person name="Kazmierczak K.M."/>
            <person name="Andrzejewski T.M."/>
            <person name="Davidsen T.M."/>
            <person name="Wayne K.J."/>
            <person name="Tettelin H."/>
            <person name="Glass J.I."/>
            <person name="Rusch D."/>
            <person name="Podicherti R."/>
            <person name="Tsui H.-C.T."/>
            <person name="Winkler M.E."/>
        </authorList>
    </citation>
    <scope>NUCLEOTIDE SEQUENCE</scope>
</reference>
<proteinExistence type="predicted"/>
<evidence type="ECO:0000256" key="1">
    <source>
        <dbReference type="SAM" id="MobiDB-lite"/>
    </source>
</evidence>
<keyword evidence="2" id="KW-0472">Membrane</keyword>
<sequence length="239" mass="25567">MTQNQIEGLRLPLINNEEVLLSFGERGGLKDGVVGDSNKIVLTSHRVIHASKNGRTSSIAALTLDDIKLAEINHISRGIVPFLRIAILFAGAWAAMATLTHPVVSIALAAAMTITGAYQLLAHVALSKHGSITLRAGQDIIVLFYSGNKTSDAHTFVKRFFEAKASYSDQLSPLTKSAATQSEASESEFTAPSDHSSTNTEPLIPQHESRHVVSPAELPQTGISEAPGEFSESESNKPE</sequence>
<gene>
    <name evidence="3" type="ORF">METZ01_LOCUS201310</name>
</gene>